<gene>
    <name evidence="1" type="ORF">N8I74_00275</name>
</gene>
<keyword evidence="2" id="KW-1185">Reference proteome</keyword>
<evidence type="ECO:0000313" key="2">
    <source>
        <dbReference type="Proteomes" id="UP001061302"/>
    </source>
</evidence>
<proteinExistence type="predicted"/>
<protein>
    <submittedName>
        <fullName evidence="1">Uncharacterized protein</fullName>
    </submittedName>
</protein>
<sequence>MPRGNAANHTTTAMDLIRIQQQIAVISTRCVGGAVGLAALDALQAAQEVRAGNCRFACSGVPARRPAGLRTVSVCCRRLGVLQPGTCPSRSSNPTRRPIVRRR</sequence>
<accession>A0ABY6DM90</accession>
<organism evidence="1 2">
    <name type="scientific">Chitiniphilus purpureus</name>
    <dbReference type="NCBI Taxonomy" id="2981137"/>
    <lineage>
        <taxon>Bacteria</taxon>
        <taxon>Pseudomonadati</taxon>
        <taxon>Pseudomonadota</taxon>
        <taxon>Betaproteobacteria</taxon>
        <taxon>Neisseriales</taxon>
        <taxon>Chitinibacteraceae</taxon>
        <taxon>Chitiniphilus</taxon>
    </lineage>
</organism>
<evidence type="ECO:0000313" key="1">
    <source>
        <dbReference type="EMBL" id="UXY15487.1"/>
    </source>
</evidence>
<dbReference type="Proteomes" id="UP001061302">
    <property type="component" value="Chromosome"/>
</dbReference>
<dbReference type="EMBL" id="CP106753">
    <property type="protein sequence ID" value="UXY15487.1"/>
    <property type="molecule type" value="Genomic_DNA"/>
</dbReference>
<name>A0ABY6DM90_9NEIS</name>
<reference evidence="1" key="1">
    <citation type="submission" date="2022-10" db="EMBL/GenBank/DDBJ databases">
        <title>Chitiniphilus purpureus sp. nov., a novel chitin-degrading bacterium isolated from crawfish pond sediment.</title>
        <authorList>
            <person name="Li K."/>
        </authorList>
    </citation>
    <scope>NUCLEOTIDE SEQUENCE</scope>
    <source>
        <strain evidence="1">CD1</strain>
    </source>
</reference>